<keyword evidence="3" id="KW-1185">Reference proteome</keyword>
<name>A4G7Q7_HERAR</name>
<proteinExistence type="predicted"/>
<dbReference type="AlphaFoldDB" id="A4G7Q7"/>
<evidence type="ECO:0000313" key="3">
    <source>
        <dbReference type="Proteomes" id="UP000006697"/>
    </source>
</evidence>
<dbReference type="STRING" id="204773.HEAR2413"/>
<evidence type="ECO:0000313" key="2">
    <source>
        <dbReference type="EMBL" id="CAL62544.1"/>
    </source>
</evidence>
<dbReference type="KEGG" id="har:HEAR2413"/>
<keyword evidence="1" id="KW-0472">Membrane</keyword>
<accession>A4G7Q7</accession>
<protein>
    <recommendedName>
        <fullName evidence="4">DUF883 domain-containing protein</fullName>
    </recommendedName>
</protein>
<dbReference type="InterPro" id="IPR010279">
    <property type="entry name" value="YqjD/ElaB"/>
</dbReference>
<evidence type="ECO:0000256" key="1">
    <source>
        <dbReference type="SAM" id="Phobius"/>
    </source>
</evidence>
<gene>
    <name evidence="2" type="ordered locus">HEAR2413</name>
</gene>
<dbReference type="HOGENOM" id="CLU_2081592_0_0_4"/>
<dbReference type="EMBL" id="CU207211">
    <property type="protein sequence ID" value="CAL62544.1"/>
    <property type="molecule type" value="Genomic_DNA"/>
</dbReference>
<dbReference type="GO" id="GO:0043022">
    <property type="term" value="F:ribosome binding"/>
    <property type="evidence" value="ECO:0007669"/>
    <property type="project" value="InterPro"/>
</dbReference>
<dbReference type="eggNOG" id="COG4575">
    <property type="taxonomic scope" value="Bacteria"/>
</dbReference>
<feature type="transmembrane region" description="Helical" evidence="1">
    <location>
        <begin position="97"/>
        <end position="115"/>
    </location>
</feature>
<evidence type="ECO:0008006" key="4">
    <source>
        <dbReference type="Google" id="ProtNLM"/>
    </source>
</evidence>
<dbReference type="OrthoDB" id="9181874at2"/>
<organism evidence="2 3">
    <name type="scientific">Herminiimonas arsenicoxydans</name>
    <dbReference type="NCBI Taxonomy" id="204773"/>
    <lineage>
        <taxon>Bacteria</taxon>
        <taxon>Pseudomonadati</taxon>
        <taxon>Pseudomonadota</taxon>
        <taxon>Betaproteobacteria</taxon>
        <taxon>Burkholderiales</taxon>
        <taxon>Oxalobacteraceae</taxon>
        <taxon>Herminiimonas</taxon>
    </lineage>
</organism>
<dbReference type="Proteomes" id="UP000006697">
    <property type="component" value="Chromosome"/>
</dbReference>
<dbReference type="PANTHER" id="PTHR35893:SF3">
    <property type="entry name" value="INNER MEMBRANE PROTEIN"/>
    <property type="match status" value="1"/>
</dbReference>
<reference evidence="2 3" key="1">
    <citation type="journal article" date="2007" name="PLoS Genet.">
        <title>A tale of two oxidation states: bacterial colonization of arsenic-rich environments.</title>
        <authorList>
            <person name="Muller D."/>
            <person name="Medigue C."/>
            <person name="Koechler S."/>
            <person name="Barbe V."/>
            <person name="Barakat M."/>
            <person name="Talla E."/>
            <person name="Bonnefoy V."/>
            <person name="Krin E."/>
            <person name="Arsene-Ploetze F."/>
            <person name="Carapito C."/>
            <person name="Chandler M."/>
            <person name="Cournoyer B."/>
            <person name="Cruveiller S."/>
            <person name="Dossat C."/>
            <person name="Duval S."/>
            <person name="Heymann M."/>
            <person name="Leize E."/>
            <person name="Lieutaud A."/>
            <person name="Lievremont D."/>
            <person name="Makita Y."/>
            <person name="Mangenot S."/>
            <person name="Nitschke W."/>
            <person name="Ortet P."/>
            <person name="Perdrial N."/>
            <person name="Schoepp B."/>
            <person name="Siguier N."/>
            <person name="Simeonova D.D."/>
            <person name="Rouy Z."/>
            <person name="Segurens B."/>
            <person name="Turlin E."/>
            <person name="Vallenet D."/>
            <person name="Van Dorsselaer A."/>
            <person name="Weiss S."/>
            <person name="Weissenbach J."/>
            <person name="Lett M.C."/>
            <person name="Danchin A."/>
            <person name="Bertin P.N."/>
        </authorList>
    </citation>
    <scope>NUCLEOTIDE SEQUENCE [LARGE SCALE GENOMIC DNA]</scope>
    <source>
        <strain evidence="3">ULPAs1</strain>
    </source>
</reference>
<dbReference type="PANTHER" id="PTHR35893">
    <property type="entry name" value="INNER MEMBRANE PROTEIN-RELATED"/>
    <property type="match status" value="1"/>
</dbReference>
<keyword evidence="1" id="KW-1133">Transmembrane helix</keyword>
<sequence>MSVNSPTLSADKVKNVIANTPDSATLRNDLQTLKTDLDTLLTHAAELTDVELHEAHDRILAKFSSLRYAAKGIADEARQQFNHGVEVTTDYVKEKPVQSLALAIGFGTLLGIIIGRR</sequence>
<keyword evidence="1" id="KW-0812">Transmembrane</keyword>